<feature type="binding site" evidence="2">
    <location>
        <position position="27"/>
    </location>
    <ligand>
        <name>Zn(2+)</name>
        <dbReference type="ChEBI" id="CHEBI:29105"/>
    </ligand>
</feature>
<accession>E0SNX0</accession>
<proteinExistence type="inferred from homology"/>
<dbReference type="InterPro" id="IPR007178">
    <property type="entry name" value="Spt4_arch"/>
</dbReference>
<dbReference type="GO" id="GO:0016779">
    <property type="term" value="F:nucleotidyltransferase activity"/>
    <property type="evidence" value="ECO:0007669"/>
    <property type="project" value="UniProtKB-KW"/>
</dbReference>
<dbReference type="Pfam" id="PF06093">
    <property type="entry name" value="Spt4"/>
    <property type="match status" value="1"/>
</dbReference>
<comment type="function">
    <text evidence="2">Stimulates transcription elongation.</text>
</comment>
<keyword evidence="2" id="KW-0479">Metal-binding</keyword>
<dbReference type="PANTHER" id="PTHR40704">
    <property type="entry name" value="TRANSCRIPTION ELONGATION FACTOR SPT4"/>
    <property type="match status" value="1"/>
</dbReference>
<name>E0SNX0_IGNAA</name>
<dbReference type="STRING" id="583356.Igag_1103"/>
<dbReference type="InterPro" id="IPR022800">
    <property type="entry name" value="Spt4/RpoE2_Znf"/>
</dbReference>
<keyword evidence="4" id="KW-0548">Nucleotidyltransferase</keyword>
<keyword evidence="2" id="KW-0805">Transcription regulation</keyword>
<dbReference type="Proteomes" id="UP000001304">
    <property type="component" value="Chromosome"/>
</dbReference>
<keyword evidence="4" id="KW-0240">DNA-directed RNA polymerase</keyword>
<feature type="binding site" evidence="2">
    <location>
        <position position="30"/>
    </location>
    <ligand>
        <name>Zn(2+)</name>
        <dbReference type="ChEBI" id="CHEBI:29105"/>
    </ligand>
</feature>
<evidence type="ECO:0000313" key="4">
    <source>
        <dbReference type="EMBL" id="ADM27916.1"/>
    </source>
</evidence>
<evidence type="ECO:0000259" key="3">
    <source>
        <dbReference type="SMART" id="SM01389"/>
    </source>
</evidence>
<feature type="domain" description="Spt4/RpoE2 zinc finger" evidence="3">
    <location>
        <begin position="10"/>
        <end position="70"/>
    </location>
</feature>
<dbReference type="AlphaFoldDB" id="E0SNX0"/>
<dbReference type="InterPro" id="IPR038589">
    <property type="entry name" value="Spt4_dom_sf"/>
</dbReference>
<dbReference type="SUPFAM" id="SSF63393">
    <property type="entry name" value="RNA polymerase subunits"/>
    <property type="match status" value="1"/>
</dbReference>
<evidence type="ECO:0000256" key="1">
    <source>
        <dbReference type="ARBA" id="ARBA00023163"/>
    </source>
</evidence>
<dbReference type="GO" id="GO:0000428">
    <property type="term" value="C:DNA-directed RNA polymerase complex"/>
    <property type="evidence" value="ECO:0007669"/>
    <property type="project" value="UniProtKB-KW"/>
</dbReference>
<dbReference type="HAMAP" id="MF_00949">
    <property type="entry name" value="Spt4_arch"/>
    <property type="match status" value="1"/>
</dbReference>
<dbReference type="PANTHER" id="PTHR40704:SF1">
    <property type="entry name" value="TRANSCRIPTION ELONGATION FACTOR SPT4"/>
    <property type="match status" value="1"/>
</dbReference>
<reference evidence="4 5" key="1">
    <citation type="journal article" date="2010" name="Stand. Genomic Sci.">
        <title>Complete genome sequence of Ignisphaera aggregans type strain (AQ1.S1).</title>
        <authorList>
            <person name="Goker M."/>
            <person name="Held B."/>
            <person name="Lapidus A."/>
            <person name="Nolan M."/>
            <person name="Spring S."/>
            <person name="Yasawong M."/>
            <person name="Lucas S."/>
            <person name="Glavina Del Rio T."/>
            <person name="Tice H."/>
            <person name="Cheng J.F."/>
            <person name="Goodwin L."/>
            <person name="Tapia R."/>
            <person name="Pitluck S."/>
            <person name="Liolios K."/>
            <person name="Ivanova N."/>
            <person name="Mavromatis K."/>
            <person name="Mikhailova N."/>
            <person name="Pati A."/>
            <person name="Chen A."/>
            <person name="Palaniappan K."/>
            <person name="Brambilla E."/>
            <person name="Land M."/>
            <person name="Hauser L."/>
            <person name="Chang Y.J."/>
            <person name="Jeffries C.D."/>
            <person name="Brettin T."/>
            <person name="Detter J.C."/>
            <person name="Han C."/>
            <person name="Rohde M."/>
            <person name="Sikorski J."/>
            <person name="Woyke T."/>
            <person name="Bristow J."/>
            <person name="Eisen J.A."/>
            <person name="Markowitz V."/>
            <person name="Hugenholtz P."/>
            <person name="Kyrpides N.C."/>
            <person name="Klenk H.P."/>
        </authorList>
    </citation>
    <scope>NUCLEOTIDE SEQUENCE [LARGE SCALE GENOMIC DNA]</scope>
    <source>
        <strain evidence="5">DSM 17230 / JCM 13409 / AQ1.S1</strain>
    </source>
</reference>
<gene>
    <name evidence="2" type="primary">spt4</name>
    <name evidence="4" type="ordered locus">Igag_1103</name>
</gene>
<dbReference type="NCBIfam" id="NF041664">
    <property type="entry name" value="RNAP_arch_Epp"/>
    <property type="match status" value="1"/>
</dbReference>
<feature type="binding site" evidence="2">
    <location>
        <position position="16"/>
    </location>
    <ligand>
        <name>Zn(2+)</name>
        <dbReference type="ChEBI" id="CHEBI:29105"/>
    </ligand>
</feature>
<dbReference type="GO" id="GO:0006355">
    <property type="term" value="P:regulation of DNA-templated transcription"/>
    <property type="evidence" value="ECO:0007669"/>
    <property type="project" value="UniProtKB-UniRule"/>
</dbReference>
<dbReference type="Gene3D" id="2.20.28.90">
    <property type="match status" value="1"/>
</dbReference>
<dbReference type="SMART" id="SM01389">
    <property type="entry name" value="Spt4"/>
    <property type="match status" value="1"/>
</dbReference>
<keyword evidence="5" id="KW-1185">Reference proteome</keyword>
<feature type="binding site" evidence="2">
    <location>
        <position position="13"/>
    </location>
    <ligand>
        <name>Zn(2+)</name>
        <dbReference type="ChEBI" id="CHEBI:29105"/>
    </ligand>
</feature>
<evidence type="ECO:0000256" key="2">
    <source>
        <dbReference type="HAMAP-Rule" id="MF_00949"/>
    </source>
</evidence>
<comment type="subunit">
    <text evidence="2">Heterodimer composed of Spt4 and Spt5.</text>
</comment>
<dbReference type="KEGG" id="iag:Igag_1103"/>
<dbReference type="HOGENOM" id="CLU_199467_0_0_2"/>
<sequence length="71" mass="7778">MSRRESTKAFKACIKCRALVPVETQVCPVCGSTEFSTEWSGIIIVVDPEKSEVAKFLNIKVAGRYALKVGT</sequence>
<organism evidence="4 5">
    <name type="scientific">Ignisphaera aggregans (strain DSM 17230 / JCM 13409 / AQ1.S1)</name>
    <dbReference type="NCBI Taxonomy" id="583356"/>
    <lineage>
        <taxon>Archaea</taxon>
        <taxon>Thermoproteota</taxon>
        <taxon>Thermoprotei</taxon>
        <taxon>Desulfurococcales</taxon>
        <taxon>Desulfurococcaceae</taxon>
        <taxon>Ignisphaera</taxon>
    </lineage>
</organism>
<keyword evidence="2" id="KW-0862">Zinc</keyword>
<comment type="similarity">
    <text evidence="2">Belongs to the archaeal Spt4 family.</text>
</comment>
<protein>
    <recommendedName>
        <fullName evidence="2">Transcription elongation factor Spt4</fullName>
    </recommendedName>
</protein>
<keyword evidence="1 2" id="KW-0804">Transcription</keyword>
<dbReference type="InterPro" id="IPR029040">
    <property type="entry name" value="RPABC4/Spt4"/>
</dbReference>
<dbReference type="EMBL" id="CP002098">
    <property type="protein sequence ID" value="ADM27916.1"/>
    <property type="molecule type" value="Genomic_DNA"/>
</dbReference>
<dbReference type="GO" id="GO:0008270">
    <property type="term" value="F:zinc ion binding"/>
    <property type="evidence" value="ECO:0007669"/>
    <property type="project" value="UniProtKB-UniRule"/>
</dbReference>
<keyword evidence="4" id="KW-0808">Transferase</keyword>
<evidence type="ECO:0000313" key="5">
    <source>
        <dbReference type="Proteomes" id="UP000001304"/>
    </source>
</evidence>